<dbReference type="Gene3D" id="3.40.190.120">
    <property type="entry name" value="Osmoprotection protein (prox), domain 2"/>
    <property type="match status" value="1"/>
</dbReference>
<organism evidence="3 4">
    <name type="scientific">Microlunatus parietis</name>
    <dbReference type="NCBI Taxonomy" id="682979"/>
    <lineage>
        <taxon>Bacteria</taxon>
        <taxon>Bacillati</taxon>
        <taxon>Actinomycetota</taxon>
        <taxon>Actinomycetes</taxon>
        <taxon>Propionibacteriales</taxon>
        <taxon>Propionibacteriaceae</taxon>
        <taxon>Microlunatus</taxon>
    </lineage>
</organism>
<dbReference type="AlphaFoldDB" id="A0A7Y9IAW1"/>
<dbReference type="GO" id="GO:0022857">
    <property type="term" value="F:transmembrane transporter activity"/>
    <property type="evidence" value="ECO:0007669"/>
    <property type="project" value="InterPro"/>
</dbReference>
<dbReference type="Pfam" id="PF04069">
    <property type="entry name" value="OpuAC"/>
    <property type="match status" value="1"/>
</dbReference>
<keyword evidence="4" id="KW-1185">Reference proteome</keyword>
<evidence type="ECO:0000256" key="1">
    <source>
        <dbReference type="SAM" id="SignalP"/>
    </source>
</evidence>
<evidence type="ECO:0000259" key="2">
    <source>
        <dbReference type="Pfam" id="PF04069"/>
    </source>
</evidence>
<sequence length="308" mass="32043">MKIKNVTATIAAALLLALAGCAGNSNPLGESAAPSPGGDQDQAPIVVGSANFTESQILGELYAQALQAKGIQASTKLNIGNREVYLKALEEGTISVVPEYTGNLLINYDQDTTAKSAAEVEQALAEALPEGFQVLKSSPAADQDVYVVTKAYADEHGLASLADLKKISAGAILGGPSELATRAYGPEGLEKIYGAKFKEFKPYDAPAVKARDLNDGKIQVATFFTTESVIAANGYVQLADPESMILPQNVVPLVTDAVAGNADAKATLEAVQAALTTEDLAGLNKRVDTDHDDPGQVAGDWLKEKGLA</sequence>
<feature type="chain" id="PRO_5039063324" evidence="1">
    <location>
        <begin position="23"/>
        <end position="308"/>
    </location>
</feature>
<dbReference type="CDD" id="cd13606">
    <property type="entry name" value="PBP2_ProX_like"/>
    <property type="match status" value="1"/>
</dbReference>
<dbReference type="SUPFAM" id="SSF53850">
    <property type="entry name" value="Periplasmic binding protein-like II"/>
    <property type="match status" value="1"/>
</dbReference>
<protein>
    <submittedName>
        <fullName evidence="3">Osmoprotectant transport system substrate-binding protein</fullName>
    </submittedName>
</protein>
<comment type="caution">
    <text evidence="3">The sequence shown here is derived from an EMBL/GenBank/DDBJ whole genome shotgun (WGS) entry which is preliminary data.</text>
</comment>
<dbReference type="RefSeq" id="WP_179754947.1">
    <property type="nucleotide sequence ID" value="NZ_JACCBU010000001.1"/>
</dbReference>
<feature type="signal peptide" evidence="1">
    <location>
        <begin position="1"/>
        <end position="22"/>
    </location>
</feature>
<reference evidence="3 4" key="1">
    <citation type="submission" date="2020-07" db="EMBL/GenBank/DDBJ databases">
        <title>Sequencing the genomes of 1000 actinobacteria strains.</title>
        <authorList>
            <person name="Klenk H.-P."/>
        </authorList>
    </citation>
    <scope>NUCLEOTIDE SEQUENCE [LARGE SCALE GENOMIC DNA]</scope>
    <source>
        <strain evidence="3 4">DSM 22083</strain>
    </source>
</reference>
<name>A0A7Y9IAW1_9ACTN</name>
<dbReference type="Proteomes" id="UP000569914">
    <property type="component" value="Unassembled WGS sequence"/>
</dbReference>
<dbReference type="InterPro" id="IPR007210">
    <property type="entry name" value="ABC_Gly_betaine_transp_sub-bd"/>
</dbReference>
<evidence type="ECO:0000313" key="4">
    <source>
        <dbReference type="Proteomes" id="UP000569914"/>
    </source>
</evidence>
<gene>
    <name evidence="3" type="ORF">BKA15_004778</name>
</gene>
<dbReference type="EMBL" id="JACCBU010000001">
    <property type="protein sequence ID" value="NYE73449.1"/>
    <property type="molecule type" value="Genomic_DNA"/>
</dbReference>
<proteinExistence type="predicted"/>
<keyword evidence="1" id="KW-0732">Signal</keyword>
<evidence type="ECO:0000313" key="3">
    <source>
        <dbReference type="EMBL" id="NYE73449.1"/>
    </source>
</evidence>
<dbReference type="GO" id="GO:0043190">
    <property type="term" value="C:ATP-binding cassette (ABC) transporter complex"/>
    <property type="evidence" value="ECO:0007669"/>
    <property type="project" value="InterPro"/>
</dbReference>
<dbReference type="Gene3D" id="3.40.190.10">
    <property type="entry name" value="Periplasmic binding protein-like II"/>
    <property type="match status" value="1"/>
</dbReference>
<accession>A0A7Y9IAW1</accession>
<feature type="domain" description="ABC-type glycine betaine transport system substrate-binding" evidence="2">
    <location>
        <begin position="44"/>
        <end position="304"/>
    </location>
</feature>
<dbReference type="PROSITE" id="PS51257">
    <property type="entry name" value="PROKAR_LIPOPROTEIN"/>
    <property type="match status" value="1"/>
</dbReference>